<comment type="caution">
    <text evidence="6">The sequence shown here is derived from an EMBL/GenBank/DDBJ whole genome shotgun (WGS) entry which is preliminary data.</text>
</comment>
<keyword evidence="1 3" id="KW-0238">DNA-binding</keyword>
<dbReference type="PANTHER" id="PTHR11829:SF343">
    <property type="entry name" value="FORK-HEAD DOMAIN-CONTAINING PROTEIN"/>
    <property type="match status" value="1"/>
</dbReference>
<dbReference type="GO" id="GO:0030154">
    <property type="term" value="P:cell differentiation"/>
    <property type="evidence" value="ECO:0007669"/>
    <property type="project" value="TreeGrafter"/>
</dbReference>
<dbReference type="InParanoid" id="A0A1C7NKK1"/>
<dbReference type="PRINTS" id="PR00053">
    <property type="entry name" value="FORKHEAD"/>
</dbReference>
<name>A0A1C7NKK1_9FUNG</name>
<evidence type="ECO:0000313" key="7">
    <source>
        <dbReference type="Proteomes" id="UP000093000"/>
    </source>
</evidence>
<dbReference type="Gene3D" id="1.10.10.10">
    <property type="entry name" value="Winged helix-like DNA-binding domain superfamily/Winged helix DNA-binding domain"/>
    <property type="match status" value="1"/>
</dbReference>
<dbReference type="GO" id="GO:0009653">
    <property type="term" value="P:anatomical structure morphogenesis"/>
    <property type="evidence" value="ECO:0007669"/>
    <property type="project" value="TreeGrafter"/>
</dbReference>
<evidence type="ECO:0000256" key="1">
    <source>
        <dbReference type="ARBA" id="ARBA00023125"/>
    </source>
</evidence>
<accession>A0A1C7NKK1</accession>
<feature type="DNA-binding region" description="Fork-head" evidence="3">
    <location>
        <begin position="44"/>
        <end position="141"/>
    </location>
</feature>
<keyword evidence="7" id="KW-1185">Reference proteome</keyword>
<protein>
    <submittedName>
        <fullName evidence="6">Forkhead protein sep1</fullName>
    </submittedName>
</protein>
<dbReference type="InterPro" id="IPR050211">
    <property type="entry name" value="FOX_domain-containing"/>
</dbReference>
<dbReference type="STRING" id="101091.A0A1C7NKK1"/>
<reference evidence="6 7" key="1">
    <citation type="submission" date="2016-03" db="EMBL/GenBank/DDBJ databases">
        <title>Choanephora cucurbitarum.</title>
        <authorList>
            <person name="Min B."/>
            <person name="Park H."/>
            <person name="Park J.-H."/>
            <person name="Shin H.-D."/>
            <person name="Choi I.-G."/>
        </authorList>
    </citation>
    <scope>NUCLEOTIDE SEQUENCE [LARGE SCALE GENOMIC DNA]</scope>
    <source>
        <strain evidence="6 7">KUS-F28377</strain>
    </source>
</reference>
<feature type="domain" description="Fork-head" evidence="5">
    <location>
        <begin position="44"/>
        <end position="141"/>
    </location>
</feature>
<dbReference type="InterPro" id="IPR018122">
    <property type="entry name" value="TF_fork_head_CS_1"/>
</dbReference>
<comment type="subcellular location">
    <subcellularLocation>
        <location evidence="3">Nucleus</location>
    </subcellularLocation>
</comment>
<keyword evidence="2 3" id="KW-0539">Nucleus</keyword>
<dbReference type="Pfam" id="PF00250">
    <property type="entry name" value="Forkhead"/>
    <property type="match status" value="1"/>
</dbReference>
<dbReference type="GO" id="GO:0000978">
    <property type="term" value="F:RNA polymerase II cis-regulatory region sequence-specific DNA binding"/>
    <property type="evidence" value="ECO:0007669"/>
    <property type="project" value="TreeGrafter"/>
</dbReference>
<evidence type="ECO:0000256" key="3">
    <source>
        <dbReference type="PROSITE-ProRule" id="PRU00089"/>
    </source>
</evidence>
<dbReference type="PROSITE" id="PS00657">
    <property type="entry name" value="FORK_HEAD_1"/>
    <property type="match status" value="1"/>
</dbReference>
<dbReference type="GO" id="GO:0005634">
    <property type="term" value="C:nucleus"/>
    <property type="evidence" value="ECO:0007669"/>
    <property type="project" value="UniProtKB-SubCell"/>
</dbReference>
<feature type="region of interest" description="Disordered" evidence="4">
    <location>
        <begin position="213"/>
        <end position="232"/>
    </location>
</feature>
<feature type="compositionally biased region" description="Polar residues" evidence="4">
    <location>
        <begin position="136"/>
        <end position="151"/>
    </location>
</feature>
<gene>
    <name evidence="6" type="primary">sep1_1</name>
    <name evidence="6" type="ORF">A0J61_02286</name>
</gene>
<feature type="region of interest" description="Disordered" evidence="4">
    <location>
        <begin position="1"/>
        <end position="20"/>
    </location>
</feature>
<dbReference type="FunFam" id="1.10.10.10:FF:000135">
    <property type="entry name" value="forkhead box protein G1"/>
    <property type="match status" value="1"/>
</dbReference>
<dbReference type="SMART" id="SM00339">
    <property type="entry name" value="FH"/>
    <property type="match status" value="1"/>
</dbReference>
<dbReference type="EMBL" id="LUGH01000084">
    <property type="protein sequence ID" value="OBZ89651.1"/>
    <property type="molecule type" value="Genomic_DNA"/>
</dbReference>
<dbReference type="OrthoDB" id="5954824at2759"/>
<dbReference type="SUPFAM" id="SSF46785">
    <property type="entry name" value="Winged helix' DNA-binding domain"/>
    <property type="match status" value="1"/>
</dbReference>
<dbReference type="AlphaFoldDB" id="A0A1C7NKK1"/>
<evidence type="ECO:0000313" key="6">
    <source>
        <dbReference type="EMBL" id="OBZ89651.1"/>
    </source>
</evidence>
<evidence type="ECO:0000256" key="2">
    <source>
        <dbReference type="ARBA" id="ARBA00023242"/>
    </source>
</evidence>
<dbReference type="PROSITE" id="PS00658">
    <property type="entry name" value="FORK_HEAD_2"/>
    <property type="match status" value="1"/>
</dbReference>
<dbReference type="InterPro" id="IPR036390">
    <property type="entry name" value="WH_DNA-bd_sf"/>
</dbReference>
<dbReference type="InterPro" id="IPR030456">
    <property type="entry name" value="TF_fork_head_CS_2"/>
</dbReference>
<proteinExistence type="predicted"/>
<dbReference type="Proteomes" id="UP000093000">
    <property type="component" value="Unassembled WGS sequence"/>
</dbReference>
<dbReference type="CDD" id="cd00059">
    <property type="entry name" value="FH_FOX"/>
    <property type="match status" value="1"/>
</dbReference>
<sequence length="399" mass="44859">MVSTTSMKRKNASTDQCTYDASNLPSSGPLHIVPSWKPINRAEKPPYSYATIIGHAILSSKERKLTLHDIYIWITQNYPFYSNDTQGWQNSIRHNLSLHKAFVKIDRDPNAQNPPRKGCFWTIRQGKEKMFIDNLQRPSNSARKQYPLTQHHSSRRQYYSSRRSSSALSTASSASSCQSKTSNMTTTESSTTEVCATSSVSFGLPESEPIVVSSSSTSPLLSASSSSSSPVITTEPSYNQLFSNVPESTNVSYNVYPENTSELFGDFYPSMYLPETGQPSCDAYSTTSSLTDNLMPAAYYSPIQNSPDMQAYAFEQPHTVLYDPVHYSSSFNYMENDGNMMADWDMSHHHQQDDCPMMTILKHQGNPYFDSNTDSTLISPTYYQHLQSSHQDTLGPFHR</sequence>
<feature type="region of interest" description="Disordered" evidence="4">
    <location>
        <begin position="136"/>
        <end position="190"/>
    </location>
</feature>
<evidence type="ECO:0000259" key="5">
    <source>
        <dbReference type="PROSITE" id="PS50039"/>
    </source>
</evidence>
<organism evidence="6 7">
    <name type="scientific">Choanephora cucurbitarum</name>
    <dbReference type="NCBI Taxonomy" id="101091"/>
    <lineage>
        <taxon>Eukaryota</taxon>
        <taxon>Fungi</taxon>
        <taxon>Fungi incertae sedis</taxon>
        <taxon>Mucoromycota</taxon>
        <taxon>Mucoromycotina</taxon>
        <taxon>Mucoromycetes</taxon>
        <taxon>Mucorales</taxon>
        <taxon>Mucorineae</taxon>
        <taxon>Choanephoraceae</taxon>
        <taxon>Choanephoroideae</taxon>
        <taxon>Choanephora</taxon>
    </lineage>
</organism>
<dbReference type="PROSITE" id="PS50039">
    <property type="entry name" value="FORK_HEAD_3"/>
    <property type="match status" value="1"/>
</dbReference>
<evidence type="ECO:0000256" key="4">
    <source>
        <dbReference type="SAM" id="MobiDB-lite"/>
    </source>
</evidence>
<dbReference type="InterPro" id="IPR001766">
    <property type="entry name" value="Fork_head_dom"/>
</dbReference>
<dbReference type="PANTHER" id="PTHR11829">
    <property type="entry name" value="FORKHEAD BOX PROTEIN"/>
    <property type="match status" value="1"/>
</dbReference>
<dbReference type="GO" id="GO:0000981">
    <property type="term" value="F:DNA-binding transcription factor activity, RNA polymerase II-specific"/>
    <property type="evidence" value="ECO:0007669"/>
    <property type="project" value="TreeGrafter"/>
</dbReference>
<dbReference type="InterPro" id="IPR036388">
    <property type="entry name" value="WH-like_DNA-bd_sf"/>
</dbReference>
<feature type="compositionally biased region" description="Low complexity" evidence="4">
    <location>
        <begin position="156"/>
        <end position="190"/>
    </location>
</feature>